<dbReference type="GO" id="GO:0003677">
    <property type="term" value="F:DNA binding"/>
    <property type="evidence" value="ECO:0007669"/>
    <property type="project" value="InterPro"/>
</dbReference>
<dbReference type="Gene3D" id="4.10.240.10">
    <property type="entry name" value="Zn(2)-C6 fungal-type DNA-binding domain"/>
    <property type="match status" value="1"/>
</dbReference>
<dbReference type="PROSITE" id="PS50048">
    <property type="entry name" value="ZN2_CY6_FUNGAL_2"/>
    <property type="match status" value="1"/>
</dbReference>
<feature type="domain" description="Zn(2)-C6 fungal-type" evidence="7">
    <location>
        <begin position="79"/>
        <end position="111"/>
    </location>
</feature>
<dbReference type="HOGENOM" id="CLU_022337_0_0_1"/>
<dbReference type="STRING" id="930990.A0A067NAY2"/>
<evidence type="ECO:0000313" key="8">
    <source>
        <dbReference type="EMBL" id="KDQ20916.1"/>
    </source>
</evidence>
<evidence type="ECO:0000256" key="2">
    <source>
        <dbReference type="ARBA" id="ARBA00022723"/>
    </source>
</evidence>
<keyword evidence="9" id="KW-1185">Reference proteome</keyword>
<dbReference type="GO" id="GO:0006351">
    <property type="term" value="P:DNA-templated transcription"/>
    <property type="evidence" value="ECO:0007669"/>
    <property type="project" value="InterPro"/>
</dbReference>
<reference evidence="9" key="1">
    <citation type="journal article" date="2014" name="Proc. Natl. Acad. Sci. U.S.A.">
        <title>Extensive sampling of basidiomycete genomes demonstrates inadequacy of the white-rot/brown-rot paradigm for wood decay fungi.</title>
        <authorList>
            <person name="Riley R."/>
            <person name="Salamov A.A."/>
            <person name="Brown D.W."/>
            <person name="Nagy L.G."/>
            <person name="Floudas D."/>
            <person name="Held B.W."/>
            <person name="Levasseur A."/>
            <person name="Lombard V."/>
            <person name="Morin E."/>
            <person name="Otillar R."/>
            <person name="Lindquist E.A."/>
            <person name="Sun H."/>
            <person name="LaButti K.M."/>
            <person name="Schmutz J."/>
            <person name="Jabbour D."/>
            <person name="Luo H."/>
            <person name="Baker S.E."/>
            <person name="Pisabarro A.G."/>
            <person name="Walton J.D."/>
            <person name="Blanchette R.A."/>
            <person name="Henrissat B."/>
            <person name="Martin F."/>
            <person name="Cullen D."/>
            <person name="Hibbett D.S."/>
            <person name="Grigoriev I.V."/>
        </authorList>
    </citation>
    <scope>NUCLEOTIDE SEQUENCE [LARGE SCALE GENOMIC DNA]</scope>
    <source>
        <strain evidence="9">FD-172 SS1</strain>
    </source>
</reference>
<dbReference type="InterPro" id="IPR001138">
    <property type="entry name" value="Zn2Cys6_DnaBD"/>
</dbReference>
<keyword evidence="4" id="KW-0804">Transcription</keyword>
<dbReference type="SUPFAM" id="SSF57701">
    <property type="entry name" value="Zn2/Cys6 DNA-binding domain"/>
    <property type="match status" value="1"/>
</dbReference>
<dbReference type="CDD" id="cd12148">
    <property type="entry name" value="fungal_TF_MHR"/>
    <property type="match status" value="1"/>
</dbReference>
<feature type="region of interest" description="Disordered" evidence="6">
    <location>
        <begin position="7"/>
        <end position="29"/>
    </location>
</feature>
<dbReference type="InterPro" id="IPR050815">
    <property type="entry name" value="TF_fung"/>
</dbReference>
<keyword evidence="2" id="KW-0479">Metal-binding</keyword>
<dbReference type="Pfam" id="PF04082">
    <property type="entry name" value="Fungal_trans"/>
    <property type="match status" value="1"/>
</dbReference>
<dbReference type="Proteomes" id="UP000027195">
    <property type="component" value="Unassembled WGS sequence"/>
</dbReference>
<dbReference type="GO" id="GO:0005634">
    <property type="term" value="C:nucleus"/>
    <property type="evidence" value="ECO:0007669"/>
    <property type="project" value="UniProtKB-SubCell"/>
</dbReference>
<dbReference type="GO" id="GO:0000981">
    <property type="term" value="F:DNA-binding transcription factor activity, RNA polymerase II-specific"/>
    <property type="evidence" value="ECO:0007669"/>
    <property type="project" value="InterPro"/>
</dbReference>
<protein>
    <recommendedName>
        <fullName evidence="7">Zn(2)-C6 fungal-type domain-containing protein</fullName>
    </recommendedName>
</protein>
<dbReference type="PANTHER" id="PTHR47338:SF29">
    <property type="entry name" value="ZN(2)-C6 FUNGAL-TYPE DOMAIN-CONTAINING PROTEIN"/>
    <property type="match status" value="1"/>
</dbReference>
<evidence type="ECO:0000256" key="5">
    <source>
        <dbReference type="ARBA" id="ARBA00023242"/>
    </source>
</evidence>
<dbReference type="CDD" id="cd00067">
    <property type="entry name" value="GAL4"/>
    <property type="match status" value="1"/>
</dbReference>
<dbReference type="AlphaFoldDB" id="A0A067NAY2"/>
<dbReference type="PANTHER" id="PTHR47338">
    <property type="entry name" value="ZN(II)2CYS6 TRANSCRIPTION FACTOR (EUROFUNG)-RELATED"/>
    <property type="match status" value="1"/>
</dbReference>
<name>A0A067NAY2_BOTB1</name>
<comment type="subcellular location">
    <subcellularLocation>
        <location evidence="1">Nucleus</location>
    </subcellularLocation>
</comment>
<evidence type="ECO:0000259" key="7">
    <source>
        <dbReference type="PROSITE" id="PS50048"/>
    </source>
</evidence>
<evidence type="ECO:0000256" key="6">
    <source>
        <dbReference type="SAM" id="MobiDB-lite"/>
    </source>
</evidence>
<dbReference type="OrthoDB" id="2309723at2759"/>
<dbReference type="InParanoid" id="A0A067NAY2"/>
<dbReference type="InterPro" id="IPR007219">
    <property type="entry name" value="XnlR_reg_dom"/>
</dbReference>
<keyword evidence="3" id="KW-0805">Transcription regulation</keyword>
<dbReference type="EMBL" id="KL198017">
    <property type="protein sequence ID" value="KDQ20916.1"/>
    <property type="molecule type" value="Genomic_DNA"/>
</dbReference>
<dbReference type="SMART" id="SM00066">
    <property type="entry name" value="GAL4"/>
    <property type="match status" value="1"/>
</dbReference>
<organism evidence="8 9">
    <name type="scientific">Botryobasidium botryosum (strain FD-172 SS1)</name>
    <dbReference type="NCBI Taxonomy" id="930990"/>
    <lineage>
        <taxon>Eukaryota</taxon>
        <taxon>Fungi</taxon>
        <taxon>Dikarya</taxon>
        <taxon>Basidiomycota</taxon>
        <taxon>Agaricomycotina</taxon>
        <taxon>Agaricomycetes</taxon>
        <taxon>Cantharellales</taxon>
        <taxon>Botryobasidiaceae</taxon>
        <taxon>Botryobasidium</taxon>
    </lineage>
</organism>
<dbReference type="Pfam" id="PF00172">
    <property type="entry name" value="Zn_clus"/>
    <property type="match status" value="1"/>
</dbReference>
<keyword evidence="5" id="KW-0539">Nucleus</keyword>
<accession>A0A067NAY2</accession>
<dbReference type="GO" id="GO:0008270">
    <property type="term" value="F:zinc ion binding"/>
    <property type="evidence" value="ECO:0007669"/>
    <property type="project" value="InterPro"/>
</dbReference>
<sequence>MMYCSVAQRQLRGPSESRAQTSLTSRPRRTPLLTGFPLSRLSRRQAAAVPIHPPRLLIPAMPSQVAERGRGVALGRNRACIPCREKKRRCDGLRPICTLCTKVRKPYLCAYSDCPEIQALNGRIEELNGLIQSMEQLGAFHQDNSISALLSSPRLGVAGLPNLCRASAAGCIVPAPLRDPQLDWWTSQEDALPDSIRDTLLSNFFLYAWQFICNLNPRRLRTTLELPRDHPDAPHPALFNAALLVGCIYSPVTLRRYESVFLRRTHQHLGQSLAHGQKLFDFLFASSLTGSYHFTRGRFREGHYYISAALRFALGCGLHKIESLDLDAQAPSRLLPPCADLVELGDRINLFWSLMCIDRTSSSVMGLPVTIPIREASTLWPCPPAYYEDGRALREPGGSVEHLDDLVALSRARDDNVLTIFQKSYLLLFRTSILSARAKLGDQKDSNLTQEALRMCQVTAIFAKSLPEFGVPEGHGEDPLAARSILVMAYTAAYSAVIKACGIIPQNNPIILKEQVQAAKKAMAIAREVEDMPDYLIPASVAWCLTPTHEFLVREKVRLSKLGRTQEAQATQADIQLFLRVVKKLEAVFPAALTVAAEVIDRNVEAVCTEAASTPVGELLKLG</sequence>
<dbReference type="PROSITE" id="PS00463">
    <property type="entry name" value="ZN2_CY6_FUNGAL_1"/>
    <property type="match status" value="1"/>
</dbReference>
<evidence type="ECO:0000256" key="3">
    <source>
        <dbReference type="ARBA" id="ARBA00023015"/>
    </source>
</evidence>
<evidence type="ECO:0000256" key="4">
    <source>
        <dbReference type="ARBA" id="ARBA00023163"/>
    </source>
</evidence>
<dbReference type="InterPro" id="IPR036864">
    <property type="entry name" value="Zn2-C6_fun-type_DNA-bd_sf"/>
</dbReference>
<proteinExistence type="predicted"/>
<gene>
    <name evidence="8" type="ORF">BOTBODRAFT_183617</name>
</gene>
<evidence type="ECO:0000313" key="9">
    <source>
        <dbReference type="Proteomes" id="UP000027195"/>
    </source>
</evidence>
<dbReference type="SMART" id="SM00906">
    <property type="entry name" value="Fungal_trans"/>
    <property type="match status" value="1"/>
</dbReference>
<evidence type="ECO:0000256" key="1">
    <source>
        <dbReference type="ARBA" id="ARBA00004123"/>
    </source>
</evidence>